<proteinExistence type="predicted"/>
<dbReference type="EMBL" id="JAUESC010000383">
    <property type="protein sequence ID" value="KAK0584014.1"/>
    <property type="molecule type" value="Genomic_DNA"/>
</dbReference>
<evidence type="ECO:0000313" key="3">
    <source>
        <dbReference type="Proteomes" id="UP001168877"/>
    </source>
</evidence>
<evidence type="ECO:0000313" key="2">
    <source>
        <dbReference type="EMBL" id="KAK0584014.1"/>
    </source>
</evidence>
<dbReference type="InterPro" id="IPR013103">
    <property type="entry name" value="RVT_2"/>
</dbReference>
<name>A0AA39S2X7_ACESA</name>
<protein>
    <recommendedName>
        <fullName evidence="1">Reverse transcriptase Ty1/copia-type domain-containing protein</fullName>
    </recommendedName>
</protein>
<evidence type="ECO:0000259" key="1">
    <source>
        <dbReference type="Pfam" id="PF07727"/>
    </source>
</evidence>
<dbReference type="CDD" id="cd09272">
    <property type="entry name" value="RNase_HI_RT_Ty1"/>
    <property type="match status" value="1"/>
</dbReference>
<dbReference type="Pfam" id="PF07727">
    <property type="entry name" value="RVT_2"/>
    <property type="match status" value="1"/>
</dbReference>
<dbReference type="Proteomes" id="UP001168877">
    <property type="component" value="Unassembled WGS sequence"/>
</dbReference>
<reference evidence="2" key="1">
    <citation type="journal article" date="2022" name="Plant J.">
        <title>Strategies of tolerance reflected in two North American maple genomes.</title>
        <authorList>
            <person name="McEvoy S.L."/>
            <person name="Sezen U.U."/>
            <person name="Trouern-Trend A."/>
            <person name="McMahon S.M."/>
            <person name="Schaberg P.G."/>
            <person name="Yang J."/>
            <person name="Wegrzyn J.L."/>
            <person name="Swenson N.G."/>
        </authorList>
    </citation>
    <scope>NUCLEOTIDE SEQUENCE</scope>
    <source>
        <strain evidence="2">NS2018</strain>
    </source>
</reference>
<dbReference type="PANTHER" id="PTHR11439">
    <property type="entry name" value="GAG-POL-RELATED RETROTRANSPOSON"/>
    <property type="match status" value="1"/>
</dbReference>
<dbReference type="AlphaFoldDB" id="A0AA39S2X7"/>
<feature type="domain" description="Reverse transcriptase Ty1/copia-type" evidence="1">
    <location>
        <begin position="2"/>
        <end position="67"/>
    </location>
</feature>
<organism evidence="2 3">
    <name type="scientific">Acer saccharum</name>
    <name type="common">Sugar maple</name>
    <dbReference type="NCBI Taxonomy" id="4024"/>
    <lineage>
        <taxon>Eukaryota</taxon>
        <taxon>Viridiplantae</taxon>
        <taxon>Streptophyta</taxon>
        <taxon>Embryophyta</taxon>
        <taxon>Tracheophyta</taxon>
        <taxon>Spermatophyta</taxon>
        <taxon>Magnoliopsida</taxon>
        <taxon>eudicotyledons</taxon>
        <taxon>Gunneridae</taxon>
        <taxon>Pentapetalae</taxon>
        <taxon>rosids</taxon>
        <taxon>malvids</taxon>
        <taxon>Sapindales</taxon>
        <taxon>Sapindaceae</taxon>
        <taxon>Hippocastanoideae</taxon>
        <taxon>Acereae</taxon>
        <taxon>Acer</taxon>
    </lineage>
</organism>
<comment type="caution">
    <text evidence="2">The sequence shown here is derived from an EMBL/GenBank/DDBJ whole genome shotgun (WGS) entry which is preliminary data.</text>
</comment>
<reference evidence="2" key="2">
    <citation type="submission" date="2023-06" db="EMBL/GenBank/DDBJ databases">
        <authorList>
            <person name="Swenson N.G."/>
            <person name="Wegrzyn J.L."/>
            <person name="Mcevoy S.L."/>
        </authorList>
    </citation>
    <scope>NUCLEOTIDE SEQUENCE</scope>
    <source>
        <strain evidence="2">NS2018</strain>
        <tissue evidence="2">Leaf</tissue>
    </source>
</reference>
<dbReference type="PANTHER" id="PTHR11439:SF491">
    <property type="entry name" value="INTEGRASE CATALYTIC DOMAIN-CONTAINING PROTEIN"/>
    <property type="match status" value="1"/>
</dbReference>
<sequence length="219" mass="24774">MSRIRYLKDKLKSEFDMKDLGNAKKILGIEISRVRKENRLCLNQSLYLSKLINRFNMKNCKPANVPLASNFILSAALSPRTLEESRYMENIPYSSAVGSVMYSMISTRPDLAQAISVLSRYMAKPGKGHWNAMKWLLRYISSTTSVGLIYDCYNSELELIGYVDSDYAGDRDKRRSTSSYFFTIAGCCVSWKSQLQSVVALSTTEAEYIAVTEAVKEAM</sequence>
<gene>
    <name evidence="2" type="ORF">LWI29_006522</name>
</gene>
<accession>A0AA39S2X7</accession>
<keyword evidence="3" id="KW-1185">Reference proteome</keyword>